<feature type="transmembrane region" description="Helical" evidence="9">
    <location>
        <begin position="239"/>
        <end position="269"/>
    </location>
</feature>
<evidence type="ECO:0000256" key="8">
    <source>
        <dbReference type="SAM" id="MobiDB-lite"/>
    </source>
</evidence>
<dbReference type="PANTHER" id="PTHR21716:SF53">
    <property type="entry name" value="PERMEASE PERM-RELATED"/>
    <property type="match status" value="1"/>
</dbReference>
<evidence type="ECO:0000256" key="9">
    <source>
        <dbReference type="SAM" id="Phobius"/>
    </source>
</evidence>
<evidence type="ECO:0000256" key="6">
    <source>
        <dbReference type="ARBA" id="ARBA00022989"/>
    </source>
</evidence>
<evidence type="ECO:0000313" key="10">
    <source>
        <dbReference type="EMBL" id="MFC0529695.1"/>
    </source>
</evidence>
<gene>
    <name evidence="10" type="ORF">ACFFIA_18725</name>
</gene>
<evidence type="ECO:0000256" key="2">
    <source>
        <dbReference type="ARBA" id="ARBA00009773"/>
    </source>
</evidence>
<keyword evidence="5 9" id="KW-0812">Transmembrane</keyword>
<keyword evidence="6 9" id="KW-1133">Transmembrane helix</keyword>
<dbReference type="EMBL" id="JBHLUH010000039">
    <property type="protein sequence ID" value="MFC0529695.1"/>
    <property type="molecule type" value="Genomic_DNA"/>
</dbReference>
<keyword evidence="11" id="KW-1185">Reference proteome</keyword>
<comment type="subcellular location">
    <subcellularLocation>
        <location evidence="1">Cell membrane</location>
        <topology evidence="1">Multi-pass membrane protein</topology>
    </subcellularLocation>
</comment>
<sequence>MDLTPGRLFGLGPGLVRAAATTACLLVLAAGGYLLVRLLALVAPVTLAVLVALLLTALISPVTERLKRFGVPKALAALAGVLGLLALLGGALYLIGWRAFAQLGDLRAEVVQGTSRLRQLLAHLPGLNEQQLDRLGSEALRSLRSAVPTPIRGAATVAEVFGATLLSVILLFFFLRDGPDLWRWLVRRLPPSWTSRVDRAGRAGWHSLSAYTHGVAAVAAVDAIGIGTALFALRVPLALSLALLTFVAAFVPIVGATVAGVVATVVTLVTNGPRDALLVLAAVIAVQQAEAHLLQPIVMRHAVRLHPVVTLVAVGAGTLIGGIAGALLAVPVCAVAYHATLGYRFGVDVADGGRWPDQEPETPSREGPAVGREPGGYGRRWYRRRDRRKPP</sequence>
<feature type="transmembrane region" description="Helical" evidence="9">
    <location>
        <begin position="15"/>
        <end position="35"/>
    </location>
</feature>
<dbReference type="Proteomes" id="UP001589867">
    <property type="component" value="Unassembled WGS sequence"/>
</dbReference>
<evidence type="ECO:0000256" key="4">
    <source>
        <dbReference type="ARBA" id="ARBA00022475"/>
    </source>
</evidence>
<comment type="caution">
    <text evidence="10">The sequence shown here is derived from an EMBL/GenBank/DDBJ whole genome shotgun (WGS) entry which is preliminary data.</text>
</comment>
<name>A0ABV6M4R7_9ACTN</name>
<evidence type="ECO:0000313" key="11">
    <source>
        <dbReference type="Proteomes" id="UP001589867"/>
    </source>
</evidence>
<feature type="transmembrane region" description="Helical" evidence="9">
    <location>
        <begin position="310"/>
        <end position="337"/>
    </location>
</feature>
<dbReference type="Pfam" id="PF01594">
    <property type="entry name" value="AI-2E_transport"/>
    <property type="match status" value="1"/>
</dbReference>
<keyword evidence="4" id="KW-1003">Cell membrane</keyword>
<reference evidence="10 11" key="1">
    <citation type="submission" date="2024-09" db="EMBL/GenBank/DDBJ databases">
        <authorList>
            <person name="Sun Q."/>
            <person name="Mori K."/>
        </authorList>
    </citation>
    <scope>NUCLEOTIDE SEQUENCE [LARGE SCALE GENOMIC DNA]</scope>
    <source>
        <strain evidence="10 11">TBRC 3947</strain>
    </source>
</reference>
<evidence type="ECO:0000256" key="5">
    <source>
        <dbReference type="ARBA" id="ARBA00022692"/>
    </source>
</evidence>
<evidence type="ECO:0000256" key="1">
    <source>
        <dbReference type="ARBA" id="ARBA00004651"/>
    </source>
</evidence>
<accession>A0ABV6M4R7</accession>
<evidence type="ECO:0000256" key="7">
    <source>
        <dbReference type="ARBA" id="ARBA00023136"/>
    </source>
</evidence>
<dbReference type="InterPro" id="IPR002549">
    <property type="entry name" value="AI-2E-like"/>
</dbReference>
<feature type="transmembrane region" description="Helical" evidence="9">
    <location>
        <begin position="74"/>
        <end position="95"/>
    </location>
</feature>
<keyword evidence="3" id="KW-0813">Transport</keyword>
<keyword evidence="7 9" id="KW-0472">Membrane</keyword>
<dbReference type="PANTHER" id="PTHR21716">
    <property type="entry name" value="TRANSMEMBRANE PROTEIN"/>
    <property type="match status" value="1"/>
</dbReference>
<proteinExistence type="inferred from homology"/>
<protein>
    <submittedName>
        <fullName evidence="10">AI-2E family transporter</fullName>
    </submittedName>
</protein>
<evidence type="ECO:0000256" key="3">
    <source>
        <dbReference type="ARBA" id="ARBA00022448"/>
    </source>
</evidence>
<feature type="compositionally biased region" description="Basic residues" evidence="8">
    <location>
        <begin position="380"/>
        <end position="391"/>
    </location>
</feature>
<feature type="region of interest" description="Disordered" evidence="8">
    <location>
        <begin position="354"/>
        <end position="391"/>
    </location>
</feature>
<dbReference type="RefSeq" id="WP_377252720.1">
    <property type="nucleotide sequence ID" value="NZ_JBHLUH010000039.1"/>
</dbReference>
<comment type="similarity">
    <text evidence="2">Belongs to the autoinducer-2 exporter (AI-2E) (TC 2.A.86) family.</text>
</comment>
<feature type="transmembrane region" description="Helical" evidence="9">
    <location>
        <begin position="41"/>
        <end position="62"/>
    </location>
</feature>
<feature type="transmembrane region" description="Helical" evidence="9">
    <location>
        <begin position="208"/>
        <end position="233"/>
    </location>
</feature>
<feature type="transmembrane region" description="Helical" evidence="9">
    <location>
        <begin position="151"/>
        <end position="175"/>
    </location>
</feature>
<organism evidence="10 11">
    <name type="scientific">Phytohabitans kaempferiae</name>
    <dbReference type="NCBI Taxonomy" id="1620943"/>
    <lineage>
        <taxon>Bacteria</taxon>
        <taxon>Bacillati</taxon>
        <taxon>Actinomycetota</taxon>
        <taxon>Actinomycetes</taxon>
        <taxon>Micromonosporales</taxon>
        <taxon>Micromonosporaceae</taxon>
    </lineage>
</organism>